<dbReference type="Proteomes" id="UP001180020">
    <property type="component" value="Unassembled WGS sequence"/>
</dbReference>
<comment type="caution">
    <text evidence="1">The sequence shown here is derived from an EMBL/GenBank/DDBJ whole genome shotgun (WGS) entry which is preliminary data.</text>
</comment>
<keyword evidence="2" id="KW-1185">Reference proteome</keyword>
<evidence type="ECO:0000313" key="1">
    <source>
        <dbReference type="EMBL" id="KAK1309867.1"/>
    </source>
</evidence>
<dbReference type="AlphaFoldDB" id="A0AAV9E982"/>
<dbReference type="EMBL" id="JAUJYO010000008">
    <property type="protein sequence ID" value="KAK1309867.1"/>
    <property type="molecule type" value="Genomic_DNA"/>
</dbReference>
<gene>
    <name evidence="1" type="ORF">QJS10_CPA08g01359</name>
</gene>
<evidence type="ECO:0000313" key="2">
    <source>
        <dbReference type="Proteomes" id="UP001180020"/>
    </source>
</evidence>
<sequence>MNEPKCASDTSGFIHVKSIDNNHLLEIDLGGFHGVSSPRKIAASSSHPLPKNELYNSKLKMLEG</sequence>
<accession>A0AAV9E982</accession>
<proteinExistence type="predicted"/>
<organism evidence="1 2">
    <name type="scientific">Acorus calamus</name>
    <name type="common">Sweet flag</name>
    <dbReference type="NCBI Taxonomy" id="4465"/>
    <lineage>
        <taxon>Eukaryota</taxon>
        <taxon>Viridiplantae</taxon>
        <taxon>Streptophyta</taxon>
        <taxon>Embryophyta</taxon>
        <taxon>Tracheophyta</taxon>
        <taxon>Spermatophyta</taxon>
        <taxon>Magnoliopsida</taxon>
        <taxon>Liliopsida</taxon>
        <taxon>Acoraceae</taxon>
        <taxon>Acorus</taxon>
    </lineage>
</organism>
<reference evidence="1" key="2">
    <citation type="submission" date="2023-06" db="EMBL/GenBank/DDBJ databases">
        <authorList>
            <person name="Ma L."/>
            <person name="Liu K.-W."/>
            <person name="Li Z."/>
            <person name="Hsiao Y.-Y."/>
            <person name="Qi Y."/>
            <person name="Fu T."/>
            <person name="Tang G."/>
            <person name="Zhang D."/>
            <person name="Sun W.-H."/>
            <person name="Liu D.-K."/>
            <person name="Li Y."/>
            <person name="Chen G.-Z."/>
            <person name="Liu X.-D."/>
            <person name="Liao X.-Y."/>
            <person name="Jiang Y.-T."/>
            <person name="Yu X."/>
            <person name="Hao Y."/>
            <person name="Huang J."/>
            <person name="Zhao X.-W."/>
            <person name="Ke S."/>
            <person name="Chen Y.-Y."/>
            <person name="Wu W.-L."/>
            <person name="Hsu J.-L."/>
            <person name="Lin Y.-F."/>
            <person name="Huang M.-D."/>
            <person name="Li C.-Y."/>
            <person name="Huang L."/>
            <person name="Wang Z.-W."/>
            <person name="Zhao X."/>
            <person name="Zhong W.-Y."/>
            <person name="Peng D.-H."/>
            <person name="Ahmad S."/>
            <person name="Lan S."/>
            <person name="Zhang J.-S."/>
            <person name="Tsai W.-C."/>
            <person name="Van De Peer Y."/>
            <person name="Liu Z.-J."/>
        </authorList>
    </citation>
    <scope>NUCLEOTIDE SEQUENCE</scope>
    <source>
        <strain evidence="1">CP</strain>
        <tissue evidence="1">Leaves</tissue>
    </source>
</reference>
<name>A0AAV9E982_ACOCL</name>
<reference evidence="1" key="1">
    <citation type="journal article" date="2023" name="Nat. Commun.">
        <title>Diploid and tetraploid genomes of Acorus and the evolution of monocots.</title>
        <authorList>
            <person name="Ma L."/>
            <person name="Liu K.W."/>
            <person name="Li Z."/>
            <person name="Hsiao Y.Y."/>
            <person name="Qi Y."/>
            <person name="Fu T."/>
            <person name="Tang G.D."/>
            <person name="Zhang D."/>
            <person name="Sun W.H."/>
            <person name="Liu D.K."/>
            <person name="Li Y."/>
            <person name="Chen G.Z."/>
            <person name="Liu X.D."/>
            <person name="Liao X.Y."/>
            <person name="Jiang Y.T."/>
            <person name="Yu X."/>
            <person name="Hao Y."/>
            <person name="Huang J."/>
            <person name="Zhao X.W."/>
            <person name="Ke S."/>
            <person name="Chen Y.Y."/>
            <person name="Wu W.L."/>
            <person name="Hsu J.L."/>
            <person name="Lin Y.F."/>
            <person name="Huang M.D."/>
            <person name="Li C.Y."/>
            <person name="Huang L."/>
            <person name="Wang Z.W."/>
            <person name="Zhao X."/>
            <person name="Zhong W.Y."/>
            <person name="Peng D.H."/>
            <person name="Ahmad S."/>
            <person name="Lan S."/>
            <person name="Zhang J.S."/>
            <person name="Tsai W.C."/>
            <person name="Van de Peer Y."/>
            <person name="Liu Z.J."/>
        </authorList>
    </citation>
    <scope>NUCLEOTIDE SEQUENCE</scope>
    <source>
        <strain evidence="1">CP</strain>
    </source>
</reference>
<protein>
    <submittedName>
        <fullName evidence="1">Uncharacterized protein</fullName>
    </submittedName>
</protein>